<keyword evidence="4 6" id="KW-0460">Magnesium</keyword>
<evidence type="ECO:0000256" key="2">
    <source>
        <dbReference type="ARBA" id="ARBA00022723"/>
    </source>
</evidence>
<keyword evidence="2 6" id="KW-0479">Metal-binding</keyword>
<dbReference type="Proteomes" id="UP000054485">
    <property type="component" value="Unassembled WGS sequence"/>
</dbReference>
<reference evidence="10" key="2">
    <citation type="submission" date="2015-01" db="EMBL/GenBank/DDBJ databases">
        <title>Evolutionary Origins and Diversification of the Mycorrhizal Mutualists.</title>
        <authorList>
            <consortium name="DOE Joint Genome Institute"/>
            <consortium name="Mycorrhizal Genomics Consortium"/>
            <person name="Kohler A."/>
            <person name="Kuo A."/>
            <person name="Nagy L.G."/>
            <person name="Floudas D."/>
            <person name="Copeland A."/>
            <person name="Barry K.W."/>
            <person name="Cichocki N."/>
            <person name="Veneault-Fourrey C."/>
            <person name="LaButti K."/>
            <person name="Lindquist E.A."/>
            <person name="Lipzen A."/>
            <person name="Lundell T."/>
            <person name="Morin E."/>
            <person name="Murat C."/>
            <person name="Riley R."/>
            <person name="Ohm R."/>
            <person name="Sun H."/>
            <person name="Tunlid A."/>
            <person name="Henrissat B."/>
            <person name="Grigoriev I.V."/>
            <person name="Hibbett D.S."/>
            <person name="Martin F."/>
        </authorList>
    </citation>
    <scope>NUCLEOTIDE SEQUENCE [LARGE SCALE GENOMIC DNA]</scope>
    <source>
        <strain evidence="10">UH-Slu-Lm8-n1</strain>
    </source>
</reference>
<dbReference type="GO" id="GO:0046872">
    <property type="term" value="F:metal ion binding"/>
    <property type="evidence" value="ECO:0007669"/>
    <property type="project" value="UniProtKB-KW"/>
</dbReference>
<feature type="binding site" evidence="6">
    <location>
        <position position="228"/>
    </location>
    <ligand>
        <name>Mg(2+)</name>
        <dbReference type="ChEBI" id="CHEBI:18420"/>
        <label>1</label>
    </ligand>
</feature>
<gene>
    <name evidence="9" type="ORF">CY34DRAFT_27014</name>
</gene>
<dbReference type="OrthoDB" id="3264871at2759"/>
<evidence type="ECO:0000256" key="1">
    <source>
        <dbReference type="ARBA" id="ARBA00007092"/>
    </source>
</evidence>
<feature type="active site" description="Proton acceptor" evidence="5">
    <location>
        <position position="229"/>
    </location>
</feature>
<evidence type="ECO:0000256" key="3">
    <source>
        <dbReference type="ARBA" id="ARBA00022801"/>
    </source>
</evidence>
<keyword evidence="6" id="KW-0464">Manganese</keyword>
<dbReference type="InterPro" id="IPR004808">
    <property type="entry name" value="AP_endonuc_1"/>
</dbReference>
<sequence>MRGRWHNGTDKWVHINQIIKDQRIGVLALQETHLNKDNETVLNSTPGMRIHVTSSIDPSQANAKGVAIVMNKNLVNTSGVKTYDLVPGRALLAVIPWRRDDTLKILAIYTPNDPQNNQYFWDLVHLKLRGLPKPDVMLGDFNLVEDALDRLPPKQDTHGPTSKLNELKSYLKLRDGWRAEHPDLLQYTFAQSAHQGRRQSRIDRIYIKDELLPFSREWNIVPPGIHTDHQLVTARVSSKKMPFVGSGRWSLPLFILKNKKLGEEIIELGKTLQSEVKSSSATRTYISNPQTAFSHFKTNAIELCRSTAKKLVPMKRNKLMTQLHATTNDPNLPDEDKCIKLQDMIKQETT</sequence>
<accession>A0A0D0AH78</accession>
<evidence type="ECO:0000256" key="7">
    <source>
        <dbReference type="PIRSR" id="PIRSR604808-3"/>
    </source>
</evidence>
<feature type="site" description="Important for catalytic activity" evidence="7">
    <location>
        <position position="203"/>
    </location>
</feature>
<dbReference type="GO" id="GO:0005634">
    <property type="term" value="C:nucleus"/>
    <property type="evidence" value="ECO:0007669"/>
    <property type="project" value="TreeGrafter"/>
</dbReference>
<evidence type="ECO:0000313" key="10">
    <source>
        <dbReference type="Proteomes" id="UP000054485"/>
    </source>
</evidence>
<feature type="binding site" evidence="6">
    <location>
        <position position="142"/>
    </location>
    <ligand>
        <name>Mg(2+)</name>
        <dbReference type="ChEBI" id="CHEBI:18420"/>
        <label>1</label>
    </ligand>
</feature>
<dbReference type="GO" id="GO:0008311">
    <property type="term" value="F:double-stranded DNA 3'-5' DNA exonuclease activity"/>
    <property type="evidence" value="ECO:0007669"/>
    <property type="project" value="TreeGrafter"/>
</dbReference>
<feature type="binding site" evidence="6">
    <location>
        <position position="31"/>
    </location>
    <ligand>
        <name>Mg(2+)</name>
        <dbReference type="ChEBI" id="CHEBI:18420"/>
        <label>1</label>
    </ligand>
</feature>
<feature type="domain" description="Endonuclease/exonuclease/phosphatase" evidence="8">
    <location>
        <begin position="15"/>
        <end position="224"/>
    </location>
</feature>
<organism evidence="9 10">
    <name type="scientific">Suillus luteus UH-Slu-Lm8-n1</name>
    <dbReference type="NCBI Taxonomy" id="930992"/>
    <lineage>
        <taxon>Eukaryota</taxon>
        <taxon>Fungi</taxon>
        <taxon>Dikarya</taxon>
        <taxon>Basidiomycota</taxon>
        <taxon>Agaricomycotina</taxon>
        <taxon>Agaricomycetes</taxon>
        <taxon>Agaricomycetidae</taxon>
        <taxon>Boletales</taxon>
        <taxon>Suillineae</taxon>
        <taxon>Suillaceae</taxon>
        <taxon>Suillus</taxon>
    </lineage>
</organism>
<dbReference type="SUPFAM" id="SSF56219">
    <property type="entry name" value="DNase I-like"/>
    <property type="match status" value="1"/>
</dbReference>
<dbReference type="InterPro" id="IPR036691">
    <property type="entry name" value="Endo/exonu/phosph_ase_sf"/>
</dbReference>
<dbReference type="GO" id="GO:0003906">
    <property type="term" value="F:DNA-(apurinic or apyrimidinic site) endonuclease activity"/>
    <property type="evidence" value="ECO:0007669"/>
    <property type="project" value="TreeGrafter"/>
</dbReference>
<feature type="active site" evidence="5">
    <location>
        <position position="109"/>
    </location>
</feature>
<name>A0A0D0AH78_9AGAM</name>
<comment type="similarity">
    <text evidence="1">Belongs to the DNA repair enzymes AP/ExoA family.</text>
</comment>
<feature type="site" description="Transition state stabilizer" evidence="7">
    <location>
        <position position="142"/>
    </location>
</feature>
<protein>
    <submittedName>
        <fullName evidence="9">Unplaced genomic scaffold CY34scaffold_775, whole genome shotgun sequence</fullName>
    </submittedName>
</protein>
<dbReference type="GO" id="GO:0006284">
    <property type="term" value="P:base-excision repair"/>
    <property type="evidence" value="ECO:0007669"/>
    <property type="project" value="TreeGrafter"/>
</dbReference>
<reference evidence="9 10" key="1">
    <citation type="submission" date="2014-04" db="EMBL/GenBank/DDBJ databases">
        <authorList>
            <consortium name="DOE Joint Genome Institute"/>
            <person name="Kuo A."/>
            <person name="Ruytinx J."/>
            <person name="Rineau F."/>
            <person name="Colpaert J."/>
            <person name="Kohler A."/>
            <person name="Nagy L.G."/>
            <person name="Floudas D."/>
            <person name="Copeland A."/>
            <person name="Barry K.W."/>
            <person name="Cichocki N."/>
            <person name="Veneault-Fourrey C."/>
            <person name="LaButti K."/>
            <person name="Lindquist E.A."/>
            <person name="Lipzen A."/>
            <person name="Lundell T."/>
            <person name="Morin E."/>
            <person name="Murat C."/>
            <person name="Sun H."/>
            <person name="Tunlid A."/>
            <person name="Henrissat B."/>
            <person name="Grigoriev I.V."/>
            <person name="Hibbett D.S."/>
            <person name="Martin F."/>
            <person name="Nordberg H.P."/>
            <person name="Cantor M.N."/>
            <person name="Hua S.X."/>
        </authorList>
    </citation>
    <scope>NUCLEOTIDE SEQUENCE [LARGE SCALE GENOMIC DNA]</scope>
    <source>
        <strain evidence="9 10">UH-Slu-Lm8-n1</strain>
    </source>
</reference>
<dbReference type="InParanoid" id="A0A0D0AH78"/>
<dbReference type="GO" id="GO:0008081">
    <property type="term" value="F:phosphoric diester hydrolase activity"/>
    <property type="evidence" value="ECO:0007669"/>
    <property type="project" value="TreeGrafter"/>
</dbReference>
<feature type="active site" description="Proton donor/acceptor" evidence="5">
    <location>
        <position position="140"/>
    </location>
</feature>
<dbReference type="AlphaFoldDB" id="A0A0D0AH78"/>
<dbReference type="PANTHER" id="PTHR22748">
    <property type="entry name" value="AP ENDONUCLEASE"/>
    <property type="match status" value="1"/>
</dbReference>
<evidence type="ECO:0000313" key="9">
    <source>
        <dbReference type="EMBL" id="KIK33607.1"/>
    </source>
</evidence>
<evidence type="ECO:0000256" key="6">
    <source>
        <dbReference type="PIRSR" id="PIRSR604808-2"/>
    </source>
</evidence>
<feature type="binding site" evidence="6">
    <location>
        <position position="140"/>
    </location>
    <ligand>
        <name>Mg(2+)</name>
        <dbReference type="ChEBI" id="CHEBI:18420"/>
        <label>1</label>
    </ligand>
</feature>
<dbReference type="Pfam" id="PF03372">
    <property type="entry name" value="Exo_endo_phos"/>
    <property type="match status" value="1"/>
</dbReference>
<proteinExistence type="inferred from homology"/>
<comment type="cofactor">
    <cofactor evidence="6">
        <name>Mg(2+)</name>
        <dbReference type="ChEBI" id="CHEBI:18420"/>
    </cofactor>
    <cofactor evidence="6">
        <name>Mn(2+)</name>
        <dbReference type="ChEBI" id="CHEBI:29035"/>
    </cofactor>
    <text evidence="6">Probably binds two magnesium or manganese ions per subunit.</text>
</comment>
<feature type="binding site" evidence="6">
    <location>
        <position position="229"/>
    </location>
    <ligand>
        <name>Mg(2+)</name>
        <dbReference type="ChEBI" id="CHEBI:18420"/>
        <label>1</label>
    </ligand>
</feature>
<dbReference type="STRING" id="930992.A0A0D0AH78"/>
<evidence type="ECO:0000256" key="5">
    <source>
        <dbReference type="PIRSR" id="PIRSR604808-1"/>
    </source>
</evidence>
<dbReference type="HOGENOM" id="CLU_049840_0_0_1"/>
<keyword evidence="10" id="KW-1185">Reference proteome</keyword>
<evidence type="ECO:0000256" key="4">
    <source>
        <dbReference type="ARBA" id="ARBA00022842"/>
    </source>
</evidence>
<dbReference type="EMBL" id="KN835906">
    <property type="protein sequence ID" value="KIK33607.1"/>
    <property type="molecule type" value="Genomic_DNA"/>
</dbReference>
<keyword evidence="3" id="KW-0378">Hydrolase</keyword>
<feature type="site" description="Interaction with DNA substrate" evidence="7">
    <location>
        <position position="229"/>
    </location>
</feature>
<dbReference type="PANTHER" id="PTHR22748:SF6">
    <property type="entry name" value="DNA-(APURINIC OR APYRIMIDINIC SITE) ENDONUCLEASE"/>
    <property type="match status" value="1"/>
</dbReference>
<dbReference type="InterPro" id="IPR005135">
    <property type="entry name" value="Endo/exonuclease/phosphatase"/>
</dbReference>
<dbReference type="Gene3D" id="3.60.10.10">
    <property type="entry name" value="Endonuclease/exonuclease/phosphatase"/>
    <property type="match status" value="1"/>
</dbReference>
<evidence type="ECO:0000259" key="8">
    <source>
        <dbReference type="Pfam" id="PF03372"/>
    </source>
</evidence>